<accession>A0A1C2G161</accession>
<dbReference type="RefSeq" id="WP_065970651.1">
    <property type="nucleotide sequence ID" value="NZ_CP080624.1"/>
</dbReference>
<comment type="caution">
    <text evidence="3">The sequence shown here is derived from an EMBL/GenBank/DDBJ whole genome shotgun (WGS) entry which is preliminary data.</text>
</comment>
<name>A0A1C2G161_9GAMM</name>
<dbReference type="InterPro" id="IPR051909">
    <property type="entry name" value="MFP_Cation_Efflux"/>
</dbReference>
<dbReference type="Gene3D" id="2.40.50.100">
    <property type="match status" value="1"/>
</dbReference>
<dbReference type="EMBL" id="PSYR01000002">
    <property type="protein sequence ID" value="RCN56044.1"/>
    <property type="molecule type" value="Genomic_DNA"/>
</dbReference>
<dbReference type="OrthoDB" id="9806939at2"/>
<dbReference type="Gene3D" id="2.40.30.170">
    <property type="match status" value="1"/>
</dbReference>
<dbReference type="SUPFAM" id="SSF111369">
    <property type="entry name" value="HlyD-like secretion proteins"/>
    <property type="match status" value="1"/>
</dbReference>
<dbReference type="AlphaFoldDB" id="A0A1C2G161"/>
<evidence type="ECO:0000256" key="2">
    <source>
        <dbReference type="ARBA" id="ARBA00022448"/>
    </source>
</evidence>
<comment type="similarity">
    <text evidence="1">Belongs to the membrane fusion protein (MFP) (TC 8.A.1) family.</text>
</comment>
<dbReference type="Gene3D" id="2.40.420.20">
    <property type="match status" value="1"/>
</dbReference>
<gene>
    <name evidence="3" type="ORF">C4900_09175</name>
</gene>
<proteinExistence type="inferred from homology"/>
<dbReference type="GO" id="GO:0022857">
    <property type="term" value="F:transmembrane transporter activity"/>
    <property type="evidence" value="ECO:0007669"/>
    <property type="project" value="InterPro"/>
</dbReference>
<dbReference type="GO" id="GO:0015679">
    <property type="term" value="P:plasma membrane copper ion transport"/>
    <property type="evidence" value="ECO:0007669"/>
    <property type="project" value="TreeGrafter"/>
</dbReference>
<dbReference type="STRING" id="163359.A9R16_12645"/>
<reference evidence="3 4" key="1">
    <citation type="submission" date="2018-02" db="EMBL/GenBank/DDBJ databases">
        <title>Insights into the biology of acidophilic members of the Acidiferrobacteraceae family derived from comparative genomic analyses.</title>
        <authorList>
            <person name="Issotta F."/>
            <person name="Thyssen C."/>
            <person name="Mena C."/>
            <person name="Moya A."/>
            <person name="Bellenberg S."/>
            <person name="Sproer C."/>
            <person name="Covarrubias P.C."/>
            <person name="Sand W."/>
            <person name="Quatrini R."/>
            <person name="Vera M."/>
        </authorList>
    </citation>
    <scope>NUCLEOTIDE SEQUENCE [LARGE SCALE GENOMIC DNA]</scope>
    <source>
        <strain evidence="4">m-1</strain>
    </source>
</reference>
<sequence>MAKDLRRPLLRRVLGLVIVVAAVGVAWSLTQRSARPRRALQPPTATVRVTPIRRGPVITRLVAYGRVVPAPWAVHALVEPFEVSVTRVFVNRGQSVGKGATLLAVTPGPTARLGLLRAENSFRLARLALREERMRLRLKLATRSGLLRAERAFDAARLSLRVFHAEGLHQHMTVPAPVTGVVSDIAVEEGSIVNPGQALINLIAGDRLEVRLGVEPEDVPSIRVGERVRLSSFEGTGSQRIHGLVSVISRVMDPATHMINVFVTLPRANSYLLGEYVEGRFTAVSAAGLLVPRSAVLPSGHHFMLYTVADGRAVPHRVALGPHNGRVAQVVARHLAVGMPVVVRGNYELTPGMPVRVSK</sequence>
<organism evidence="3 4">
    <name type="scientific">Acidiferrobacter thiooxydans</name>
    <dbReference type="NCBI Taxonomy" id="163359"/>
    <lineage>
        <taxon>Bacteria</taxon>
        <taxon>Pseudomonadati</taxon>
        <taxon>Pseudomonadota</taxon>
        <taxon>Gammaproteobacteria</taxon>
        <taxon>Acidiferrobacterales</taxon>
        <taxon>Acidiferrobacteraceae</taxon>
        <taxon>Acidiferrobacter</taxon>
    </lineage>
</organism>
<evidence type="ECO:0000256" key="1">
    <source>
        <dbReference type="ARBA" id="ARBA00009477"/>
    </source>
</evidence>
<dbReference type="GO" id="GO:0060003">
    <property type="term" value="P:copper ion export"/>
    <property type="evidence" value="ECO:0007669"/>
    <property type="project" value="TreeGrafter"/>
</dbReference>
<keyword evidence="2" id="KW-0813">Transport</keyword>
<keyword evidence="4" id="KW-1185">Reference proteome</keyword>
<evidence type="ECO:0000313" key="3">
    <source>
        <dbReference type="EMBL" id="RCN56044.1"/>
    </source>
</evidence>
<evidence type="ECO:0000313" key="4">
    <source>
        <dbReference type="Proteomes" id="UP000253250"/>
    </source>
</evidence>
<dbReference type="PANTHER" id="PTHR30097">
    <property type="entry name" value="CATION EFFLUX SYSTEM PROTEIN CUSB"/>
    <property type="match status" value="1"/>
</dbReference>
<dbReference type="InterPro" id="IPR006143">
    <property type="entry name" value="RND_pump_MFP"/>
</dbReference>
<dbReference type="NCBIfam" id="TIGR01730">
    <property type="entry name" value="RND_mfp"/>
    <property type="match status" value="1"/>
</dbReference>
<dbReference type="GO" id="GO:0030313">
    <property type="term" value="C:cell envelope"/>
    <property type="evidence" value="ECO:0007669"/>
    <property type="project" value="TreeGrafter"/>
</dbReference>
<dbReference type="GO" id="GO:0016020">
    <property type="term" value="C:membrane"/>
    <property type="evidence" value="ECO:0007669"/>
    <property type="project" value="InterPro"/>
</dbReference>
<dbReference type="Proteomes" id="UP000253250">
    <property type="component" value="Unassembled WGS sequence"/>
</dbReference>
<protein>
    <submittedName>
        <fullName evidence="3">Efflux RND transporter periplasmic adaptor subunit</fullName>
    </submittedName>
</protein>
<dbReference type="PANTHER" id="PTHR30097:SF4">
    <property type="entry name" value="SLR6042 PROTEIN"/>
    <property type="match status" value="1"/>
</dbReference>